<feature type="compositionally biased region" description="Pro residues" evidence="1">
    <location>
        <begin position="40"/>
        <end position="59"/>
    </location>
</feature>
<organism evidence="2 3">
    <name type="scientific">Choiromyces venosus 120613-1</name>
    <dbReference type="NCBI Taxonomy" id="1336337"/>
    <lineage>
        <taxon>Eukaryota</taxon>
        <taxon>Fungi</taxon>
        <taxon>Dikarya</taxon>
        <taxon>Ascomycota</taxon>
        <taxon>Pezizomycotina</taxon>
        <taxon>Pezizomycetes</taxon>
        <taxon>Pezizales</taxon>
        <taxon>Tuberaceae</taxon>
        <taxon>Choiromyces</taxon>
    </lineage>
</organism>
<dbReference type="AlphaFoldDB" id="A0A3N4JGH6"/>
<dbReference type="Proteomes" id="UP000276215">
    <property type="component" value="Unassembled WGS sequence"/>
</dbReference>
<protein>
    <submittedName>
        <fullName evidence="2">Uncharacterized protein</fullName>
    </submittedName>
</protein>
<accession>A0A3N4JGH6</accession>
<sequence length="248" mass="25445">MTSPRPPHAHRFSSSPSPSQHPYLSSTPPISTSYSSTPQPSAPPPPLPPHSSTPQPLHPPSQTLTPFFTLISNPTSTTHKHPIVRYVFSDDDFDPIPPPAPSSSTSTTTTTAKDTERVIIVDMNPSGESVAAAHSLSKDWQVVGVNIASAPQWMAGDEDPGGAGSAAAAGGAGGLMLTIRGLEVPKSGSLAMAAAAGTASGATGGGGVGKESLYELAEMYHERIADIKSVIEYAEKSSNASIGAEPEA</sequence>
<dbReference type="Gene3D" id="2.60.270.60">
    <property type="match status" value="1"/>
</dbReference>
<evidence type="ECO:0000256" key="1">
    <source>
        <dbReference type="SAM" id="MobiDB-lite"/>
    </source>
</evidence>
<feature type="compositionally biased region" description="Low complexity" evidence="1">
    <location>
        <begin position="102"/>
        <end position="112"/>
    </location>
</feature>
<gene>
    <name evidence="2" type="ORF">L873DRAFT_1691062</name>
</gene>
<dbReference type="EMBL" id="ML120405">
    <property type="protein sequence ID" value="RPA97379.1"/>
    <property type="molecule type" value="Genomic_DNA"/>
</dbReference>
<evidence type="ECO:0000313" key="2">
    <source>
        <dbReference type="EMBL" id="RPA97379.1"/>
    </source>
</evidence>
<name>A0A3N4JGH6_9PEZI</name>
<feature type="region of interest" description="Disordered" evidence="1">
    <location>
        <begin position="92"/>
        <end position="114"/>
    </location>
</feature>
<dbReference type="STRING" id="1336337.A0A3N4JGH6"/>
<reference evidence="2 3" key="1">
    <citation type="journal article" date="2018" name="Nat. Ecol. Evol.">
        <title>Pezizomycetes genomes reveal the molecular basis of ectomycorrhizal truffle lifestyle.</title>
        <authorList>
            <person name="Murat C."/>
            <person name="Payen T."/>
            <person name="Noel B."/>
            <person name="Kuo A."/>
            <person name="Morin E."/>
            <person name="Chen J."/>
            <person name="Kohler A."/>
            <person name="Krizsan K."/>
            <person name="Balestrini R."/>
            <person name="Da Silva C."/>
            <person name="Montanini B."/>
            <person name="Hainaut M."/>
            <person name="Levati E."/>
            <person name="Barry K.W."/>
            <person name="Belfiori B."/>
            <person name="Cichocki N."/>
            <person name="Clum A."/>
            <person name="Dockter R.B."/>
            <person name="Fauchery L."/>
            <person name="Guy J."/>
            <person name="Iotti M."/>
            <person name="Le Tacon F."/>
            <person name="Lindquist E.A."/>
            <person name="Lipzen A."/>
            <person name="Malagnac F."/>
            <person name="Mello A."/>
            <person name="Molinier V."/>
            <person name="Miyauchi S."/>
            <person name="Poulain J."/>
            <person name="Riccioni C."/>
            <person name="Rubini A."/>
            <person name="Sitrit Y."/>
            <person name="Splivallo R."/>
            <person name="Traeger S."/>
            <person name="Wang M."/>
            <person name="Zifcakova L."/>
            <person name="Wipf D."/>
            <person name="Zambonelli A."/>
            <person name="Paolocci F."/>
            <person name="Nowrousian M."/>
            <person name="Ottonello S."/>
            <person name="Baldrian P."/>
            <person name="Spatafora J.W."/>
            <person name="Henrissat B."/>
            <person name="Nagy L.G."/>
            <person name="Aury J.M."/>
            <person name="Wincker P."/>
            <person name="Grigoriev I.V."/>
            <person name="Bonfante P."/>
            <person name="Martin F.M."/>
        </authorList>
    </citation>
    <scope>NUCLEOTIDE SEQUENCE [LARGE SCALE GENOMIC DNA]</scope>
    <source>
        <strain evidence="2 3">120613-1</strain>
    </source>
</reference>
<dbReference type="OrthoDB" id="1681166at2759"/>
<evidence type="ECO:0000313" key="3">
    <source>
        <dbReference type="Proteomes" id="UP000276215"/>
    </source>
</evidence>
<proteinExistence type="predicted"/>
<keyword evidence="3" id="KW-1185">Reference proteome</keyword>
<feature type="compositionally biased region" description="Low complexity" evidence="1">
    <location>
        <begin position="22"/>
        <end position="39"/>
    </location>
</feature>
<feature type="region of interest" description="Disordered" evidence="1">
    <location>
        <begin position="1"/>
        <end position="72"/>
    </location>
</feature>